<proteinExistence type="predicted"/>
<evidence type="ECO:0000256" key="6">
    <source>
        <dbReference type="ARBA" id="ARBA00022490"/>
    </source>
</evidence>
<evidence type="ECO:0000256" key="5">
    <source>
        <dbReference type="ARBA" id="ARBA00020594"/>
    </source>
</evidence>
<dbReference type="Gene3D" id="3.40.50.150">
    <property type="entry name" value="Vaccinia Virus protein VP39"/>
    <property type="match status" value="1"/>
</dbReference>
<evidence type="ECO:0000256" key="3">
    <source>
        <dbReference type="ARBA" id="ARBA00011914"/>
    </source>
</evidence>
<dbReference type="PANTHER" id="PTHR13539:SF3">
    <property type="entry name" value="CALMODULIN-LYSINE N-METHYLTRANSFERASE"/>
    <property type="match status" value="1"/>
</dbReference>
<evidence type="ECO:0000256" key="7">
    <source>
        <dbReference type="ARBA" id="ARBA00022603"/>
    </source>
</evidence>
<protein>
    <recommendedName>
        <fullName evidence="5">Calmodulin-lysine N-methyltransferase</fullName>
        <ecNumber evidence="3">2.1.1.60</ecNumber>
    </recommendedName>
    <alternativeName>
        <fullName evidence="4">Centromere protein S</fullName>
    </alternativeName>
</protein>
<dbReference type="GO" id="GO:0032259">
    <property type="term" value="P:methylation"/>
    <property type="evidence" value="ECO:0007669"/>
    <property type="project" value="UniProtKB-KW"/>
</dbReference>
<comment type="subcellular location">
    <subcellularLocation>
        <location evidence="2">Cytoplasm</location>
    </subcellularLocation>
    <subcellularLocation>
        <location evidence="1">Nucleus</location>
    </subcellularLocation>
</comment>
<dbReference type="GO" id="GO:0071821">
    <property type="term" value="C:FANCM-MHF complex"/>
    <property type="evidence" value="ECO:0007669"/>
    <property type="project" value="InterPro"/>
</dbReference>
<sequence length="720" mass="81549">MLGEQTDGKPSGSRKKKEAEEERTGRDEGDFVDEKIHQKLSSCPSFGSIDSTPFSSAPSSAPSSTSSTRARRNWSVFSERLRETLCKSRKSSTADSLILFDVKYVETKNSMRNDIECMWIYQRDNSSFDSDYDDYDDSHLRIFKFFPPKTAISLHSLASGFDNTGNVRIWPGSEALAWMIRKDPSSILAPGNRILELGAGFLGLSSFLICKLFPDSSVWVTDGNLESIKSLEQIKNANPDLRNRVHVQQLIWGQHQLNTQRFNTILAADCVFFAECHESLMKCIHSHLAFDGSAVISSPRRKQSLQKFLDYVATVWHNEFTIENDEMINLILEQKIGGIWSTEEEKDEKFPELKGALQLGVLKTADSIGERVGERNGMDMQFNEEVISQVAAFVWDTVATDWADDLSRFTAHAGRQKVNMDDIALLTRRNPDLLQAACKMANVEYQEAGQKTSKSRKRKKDDAAPMQPAKPIEEEEEEITILDDKILQTPKPCLKKGKFQAEEQFRNRATSTPKTAERSLRFPNEITPIRPTDNNQSFSSNHVNLSAIEEERTIDKEEVEDQDSFDIFGETQKNDSTKTITNSSSVLKQAEEYHSSIVEPTINRLENERLERMVPPEEIETVSIDSFDDFNIEEVQQIDKSHGTPKNAVFSKKMSSFAFDDEDSFDDPVVQDVNKTPKSSTSTKQKEKSTISTPKSVSKSKRSTTLQLDHDSFDEFDFDI</sequence>
<dbReference type="InterPro" id="IPR029003">
    <property type="entry name" value="CENP-S/Mhf1"/>
</dbReference>
<feature type="compositionally biased region" description="Polar residues" evidence="10">
    <location>
        <begin position="39"/>
        <end position="50"/>
    </location>
</feature>
<evidence type="ECO:0000256" key="9">
    <source>
        <dbReference type="ARBA" id="ARBA00023242"/>
    </source>
</evidence>
<dbReference type="eggNOG" id="KOG3201">
    <property type="taxonomic scope" value="Eukaryota"/>
</dbReference>
<dbReference type="PANTHER" id="PTHR13539">
    <property type="entry name" value="CALMODULIN-LYSINE N-METHYLTRANSFERASE"/>
    <property type="match status" value="1"/>
</dbReference>
<dbReference type="InterPro" id="IPR029063">
    <property type="entry name" value="SAM-dependent_MTases_sf"/>
</dbReference>
<evidence type="ECO:0000313" key="11">
    <source>
        <dbReference type="Proteomes" id="UP000095282"/>
    </source>
</evidence>
<dbReference type="WBParaSite" id="Csp11.Scaffold630.g19467.t1">
    <property type="protein sequence ID" value="Csp11.Scaffold630.g19467.t1"/>
    <property type="gene ID" value="Csp11.Scaffold630.g19467"/>
</dbReference>
<feature type="compositionally biased region" description="Low complexity" evidence="10">
    <location>
        <begin position="51"/>
        <end position="68"/>
    </location>
</feature>
<dbReference type="GO" id="GO:0046982">
    <property type="term" value="F:protein heterodimerization activity"/>
    <property type="evidence" value="ECO:0007669"/>
    <property type="project" value="InterPro"/>
</dbReference>
<keyword evidence="9" id="KW-0539">Nucleus</keyword>
<feature type="region of interest" description="Disordered" evidence="10">
    <location>
        <begin position="1"/>
        <end position="69"/>
    </location>
</feature>
<evidence type="ECO:0000256" key="8">
    <source>
        <dbReference type="ARBA" id="ARBA00022679"/>
    </source>
</evidence>
<keyword evidence="8" id="KW-0808">Transferase</keyword>
<evidence type="ECO:0000256" key="2">
    <source>
        <dbReference type="ARBA" id="ARBA00004496"/>
    </source>
</evidence>
<dbReference type="GO" id="GO:0005737">
    <property type="term" value="C:cytoplasm"/>
    <property type="evidence" value="ECO:0007669"/>
    <property type="project" value="UniProtKB-SubCell"/>
</dbReference>
<dbReference type="InterPro" id="IPR009072">
    <property type="entry name" value="Histone-fold"/>
</dbReference>
<evidence type="ECO:0000313" key="12">
    <source>
        <dbReference type="WBParaSite" id="Csp11.Scaffold630.g19467.t1"/>
    </source>
</evidence>
<dbReference type="SUPFAM" id="SSF53335">
    <property type="entry name" value="S-adenosyl-L-methionine-dependent methyltransferases"/>
    <property type="match status" value="1"/>
</dbReference>
<evidence type="ECO:0000256" key="4">
    <source>
        <dbReference type="ARBA" id="ARBA00016400"/>
    </source>
</evidence>
<accession>A0A1I7UUG8</accession>
<evidence type="ECO:0000256" key="1">
    <source>
        <dbReference type="ARBA" id="ARBA00004123"/>
    </source>
</evidence>
<keyword evidence="11" id="KW-1185">Reference proteome</keyword>
<keyword evidence="6" id="KW-0963">Cytoplasm</keyword>
<dbReference type="Pfam" id="PF10294">
    <property type="entry name" value="Methyltransf_16"/>
    <property type="match status" value="1"/>
</dbReference>
<dbReference type="InterPro" id="IPR019410">
    <property type="entry name" value="Methyltransf_16"/>
</dbReference>
<dbReference type="Pfam" id="PF15630">
    <property type="entry name" value="CENP-S"/>
    <property type="match status" value="1"/>
</dbReference>
<dbReference type="AlphaFoldDB" id="A0A1I7UUG8"/>
<dbReference type="STRING" id="1561998.A0A1I7UUG8"/>
<dbReference type="InterPro" id="IPR025800">
    <property type="entry name" value="CaM-Lys-N-MeTrfase"/>
</dbReference>
<keyword evidence="7" id="KW-0489">Methyltransferase</keyword>
<feature type="compositionally biased region" description="Basic and acidic residues" evidence="10">
    <location>
        <begin position="17"/>
        <end position="37"/>
    </location>
</feature>
<dbReference type="Gene3D" id="1.10.20.10">
    <property type="entry name" value="Histone, subunit A"/>
    <property type="match status" value="1"/>
</dbReference>
<name>A0A1I7UUG8_9PELO</name>
<reference evidence="12" key="1">
    <citation type="submission" date="2016-11" db="UniProtKB">
        <authorList>
            <consortium name="WormBaseParasite"/>
        </authorList>
    </citation>
    <scope>IDENTIFICATION</scope>
</reference>
<dbReference type="CDD" id="cd22919">
    <property type="entry name" value="HFD_CENP-S"/>
    <property type="match status" value="1"/>
</dbReference>
<dbReference type="Proteomes" id="UP000095282">
    <property type="component" value="Unplaced"/>
</dbReference>
<dbReference type="EC" id="2.1.1.60" evidence="3"/>
<dbReference type="GO" id="GO:0018025">
    <property type="term" value="F:calmodulin-lysine N-methyltransferase activity"/>
    <property type="evidence" value="ECO:0007669"/>
    <property type="project" value="UniProtKB-EC"/>
</dbReference>
<organism evidence="11 12">
    <name type="scientific">Caenorhabditis tropicalis</name>
    <dbReference type="NCBI Taxonomy" id="1561998"/>
    <lineage>
        <taxon>Eukaryota</taxon>
        <taxon>Metazoa</taxon>
        <taxon>Ecdysozoa</taxon>
        <taxon>Nematoda</taxon>
        <taxon>Chromadorea</taxon>
        <taxon>Rhabditida</taxon>
        <taxon>Rhabditina</taxon>
        <taxon>Rhabditomorpha</taxon>
        <taxon>Rhabditoidea</taxon>
        <taxon>Rhabditidae</taxon>
        <taxon>Peloderinae</taxon>
        <taxon>Caenorhabditis</taxon>
    </lineage>
</organism>
<feature type="region of interest" description="Disordered" evidence="10">
    <location>
        <begin position="665"/>
        <end position="705"/>
    </location>
</feature>
<feature type="region of interest" description="Disordered" evidence="10">
    <location>
        <begin position="445"/>
        <end position="477"/>
    </location>
</feature>
<evidence type="ECO:0000256" key="10">
    <source>
        <dbReference type="SAM" id="MobiDB-lite"/>
    </source>
</evidence>